<dbReference type="AlphaFoldDB" id="A0AAD9Q575"/>
<accession>A0AAD9Q575</accession>
<proteinExistence type="predicted"/>
<comment type="caution">
    <text evidence="1">The sequence shown here is derived from an EMBL/GenBank/DDBJ whole genome shotgun (WGS) entry which is preliminary data.</text>
</comment>
<protein>
    <submittedName>
        <fullName evidence="1">Uncharacterized protein</fullName>
    </submittedName>
</protein>
<evidence type="ECO:0000313" key="2">
    <source>
        <dbReference type="Proteomes" id="UP001249851"/>
    </source>
</evidence>
<gene>
    <name evidence="1" type="ORF">P5673_023799</name>
</gene>
<reference evidence="1" key="1">
    <citation type="journal article" date="2023" name="G3 (Bethesda)">
        <title>Whole genome assembly and annotation of the endangered Caribbean coral Acropora cervicornis.</title>
        <authorList>
            <person name="Selwyn J.D."/>
            <person name="Vollmer S.V."/>
        </authorList>
    </citation>
    <scope>NUCLEOTIDE SEQUENCE</scope>
    <source>
        <strain evidence="1">K2</strain>
    </source>
</reference>
<organism evidence="1 2">
    <name type="scientific">Acropora cervicornis</name>
    <name type="common">Staghorn coral</name>
    <dbReference type="NCBI Taxonomy" id="6130"/>
    <lineage>
        <taxon>Eukaryota</taxon>
        <taxon>Metazoa</taxon>
        <taxon>Cnidaria</taxon>
        <taxon>Anthozoa</taxon>
        <taxon>Hexacorallia</taxon>
        <taxon>Scleractinia</taxon>
        <taxon>Astrocoeniina</taxon>
        <taxon>Acroporidae</taxon>
        <taxon>Acropora</taxon>
    </lineage>
</organism>
<reference evidence="1" key="2">
    <citation type="journal article" date="2023" name="Science">
        <title>Genomic signatures of disease resistance in endangered staghorn corals.</title>
        <authorList>
            <person name="Vollmer S.V."/>
            <person name="Selwyn J.D."/>
            <person name="Despard B.A."/>
            <person name="Roesel C.L."/>
        </authorList>
    </citation>
    <scope>NUCLEOTIDE SEQUENCE</scope>
    <source>
        <strain evidence="1">K2</strain>
    </source>
</reference>
<keyword evidence="2" id="KW-1185">Reference proteome</keyword>
<dbReference type="EMBL" id="JARQWQ010000068">
    <property type="protein sequence ID" value="KAK2554575.1"/>
    <property type="molecule type" value="Genomic_DNA"/>
</dbReference>
<sequence length="173" mass="19586">MKARVHPCTCIHLHSLYTLIYPCKTLVHPCTSLYTLVYLCTPLYTRVHSCIPLFTPVNPLYSFTPLHTLVHPCTPLYTLVYACVPFKGKQTNPTYLQTFHIRESPCDRLSPTACTSKDLLSRIPSRSATFAVPQPKDLNSTTNLQQPGPGCPHFSQTCTEKHMLRLHGKTIRF</sequence>
<dbReference type="Proteomes" id="UP001249851">
    <property type="component" value="Unassembled WGS sequence"/>
</dbReference>
<evidence type="ECO:0000313" key="1">
    <source>
        <dbReference type="EMBL" id="KAK2554575.1"/>
    </source>
</evidence>
<name>A0AAD9Q575_ACRCE</name>